<dbReference type="OrthoDB" id="394960at2"/>
<comment type="caution">
    <text evidence="2">Lacks conserved residue(s) required for the propagation of feature annotation.</text>
</comment>
<dbReference type="GO" id="GO:0046872">
    <property type="term" value="F:metal ion binding"/>
    <property type="evidence" value="ECO:0007669"/>
    <property type="project" value="UniProtKB-KW"/>
</dbReference>
<comment type="caution">
    <text evidence="4">The sequence shown here is derived from an EMBL/GenBank/DDBJ whole genome shotgun (WGS) entry which is preliminary data.</text>
</comment>
<feature type="binding site" evidence="2">
    <location>
        <position position="145"/>
    </location>
    <ligand>
        <name>Zn(2+)</name>
        <dbReference type="ChEBI" id="CHEBI:29105"/>
    </ligand>
</feature>
<dbReference type="AlphaFoldDB" id="A0A4T2GL49"/>
<keyword evidence="2" id="KW-0479">Metal-binding</keyword>
<evidence type="ECO:0000313" key="5">
    <source>
        <dbReference type="Proteomes" id="UP000305165"/>
    </source>
</evidence>
<dbReference type="Gene3D" id="3.40.50.1220">
    <property type="entry name" value="TPP-binding domain"/>
    <property type="match status" value="1"/>
</dbReference>
<organism evidence="4 5">
    <name type="scientific">Streptococcus suis</name>
    <dbReference type="NCBI Taxonomy" id="1307"/>
    <lineage>
        <taxon>Bacteria</taxon>
        <taxon>Bacillati</taxon>
        <taxon>Bacillota</taxon>
        <taxon>Bacilli</taxon>
        <taxon>Lactobacillales</taxon>
        <taxon>Streptococcaceae</taxon>
        <taxon>Streptococcus</taxon>
    </lineage>
</organism>
<feature type="domain" description="Deacetylase sirtuin-type" evidence="3">
    <location>
        <begin position="8"/>
        <end position="298"/>
    </location>
</feature>
<keyword evidence="1" id="KW-0520">NAD</keyword>
<dbReference type="EMBL" id="SSXO01000003">
    <property type="protein sequence ID" value="TIH99748.1"/>
    <property type="molecule type" value="Genomic_DNA"/>
</dbReference>
<feature type="binding site" evidence="2">
    <location>
        <position position="180"/>
    </location>
    <ligand>
        <name>Zn(2+)</name>
        <dbReference type="ChEBI" id="CHEBI:29105"/>
    </ligand>
</feature>
<dbReference type="InterPro" id="IPR029035">
    <property type="entry name" value="DHS-like_NAD/FAD-binding_dom"/>
</dbReference>
<protein>
    <submittedName>
        <fullName evidence="4">NAD-dependent deacetylase</fullName>
    </submittedName>
</protein>
<dbReference type="InterPro" id="IPR026590">
    <property type="entry name" value="Ssirtuin_cat_dom"/>
</dbReference>
<accession>A0A4T2GL49</accession>
<evidence type="ECO:0000256" key="1">
    <source>
        <dbReference type="ARBA" id="ARBA00023027"/>
    </source>
</evidence>
<name>A0A4T2GL49_STRSU</name>
<feature type="binding site" evidence="2">
    <location>
        <position position="149"/>
    </location>
    <ligand>
        <name>Zn(2+)</name>
        <dbReference type="ChEBI" id="CHEBI:29105"/>
    </ligand>
</feature>
<dbReference type="SUPFAM" id="SSF52467">
    <property type="entry name" value="DHS-like NAD/FAD-binding domain"/>
    <property type="match status" value="1"/>
</dbReference>
<dbReference type="PROSITE" id="PS50305">
    <property type="entry name" value="SIRTUIN"/>
    <property type="match status" value="1"/>
</dbReference>
<evidence type="ECO:0000256" key="2">
    <source>
        <dbReference type="PROSITE-ProRule" id="PRU00236"/>
    </source>
</evidence>
<dbReference type="Proteomes" id="UP000305165">
    <property type="component" value="Unassembled WGS sequence"/>
</dbReference>
<reference evidence="4 5" key="1">
    <citation type="submission" date="2019-04" db="EMBL/GenBank/DDBJ databases">
        <title>Genome analysis of Streptococcus suis strain WUSS424.</title>
        <authorList>
            <person name="Chen H."/>
            <person name="Gao X."/>
            <person name="Wu Z."/>
        </authorList>
    </citation>
    <scope>NUCLEOTIDE SEQUENCE [LARGE SCALE GENOMIC DNA]</scope>
    <source>
        <strain evidence="4 5">WUSS424</strain>
    </source>
</reference>
<evidence type="ECO:0000313" key="4">
    <source>
        <dbReference type="EMBL" id="TIH99748.1"/>
    </source>
</evidence>
<evidence type="ECO:0000259" key="3">
    <source>
        <dbReference type="PROSITE" id="PS50305"/>
    </source>
</evidence>
<sequence length="298" mass="34282">MSMWQTLKQEEKTQAELLAGLLAEADAVVVGIGAGMSAADGFTYIGPRFEAAFPDFIAKYGFLDMLQASLFDFESTEEYWAFQSRFVALNYLDQPVGASYIHLREILETKPYHIITTNADNAFWVADYDRNKVFHIQGEYGLWQCSRHCHDQTYRDDALIRRMIAEQVDMKIPYDLIPRCPVCDAPFEINKRNAEKGMVESPDFFAQKARYDAFLEGHQTGKVLYLEIGIGFTTPQFIKTPFQTRIQQNPQALYVCLNQKHYRLPLPIRERSLTLAEDSAQLLKETHRIYFKGDTPCT</sequence>
<feature type="binding site" evidence="2">
    <location>
        <position position="183"/>
    </location>
    <ligand>
        <name>Zn(2+)</name>
        <dbReference type="ChEBI" id="CHEBI:29105"/>
    </ligand>
</feature>
<proteinExistence type="predicted"/>
<keyword evidence="2" id="KW-0862">Zinc</keyword>
<gene>
    <name evidence="4" type="ORF">FAJ39_05980</name>
</gene>